<accession>A0ACC1SXK2</accession>
<reference evidence="1" key="1">
    <citation type="submission" date="2022-08" db="EMBL/GenBank/DDBJ databases">
        <title>Genome Sequence of Fusarium decemcellulare.</title>
        <authorList>
            <person name="Buettner E."/>
        </authorList>
    </citation>
    <scope>NUCLEOTIDE SEQUENCE</scope>
    <source>
        <strain evidence="1">Babe19</strain>
    </source>
</reference>
<protein>
    <submittedName>
        <fullName evidence="1">Uncharacterized protein</fullName>
    </submittedName>
</protein>
<proteinExistence type="predicted"/>
<comment type="caution">
    <text evidence="1">The sequence shown here is derived from an EMBL/GenBank/DDBJ whole genome shotgun (WGS) entry which is preliminary data.</text>
</comment>
<gene>
    <name evidence="1" type="ORF">NM208_g960</name>
</gene>
<keyword evidence="2" id="KW-1185">Reference proteome</keyword>
<sequence>MKTSALLLALTGSALGAPQVGVGSPKLDSRQVDIGDIGWNIYMGSWHGQGVCAGIPATCQFKNTWVLGNNVDDICNRAGTGSPFPYPADDVVYCDIEFGAPGFCDDHVFKIVKGQDGDCSPNGSNPDKRYGVLVDVTNNNEEVGLCNKDIEPVRGTSCPDPSGSRAYYSLMTCTVDYKKGRCGA</sequence>
<organism evidence="1 2">
    <name type="scientific">Fusarium decemcellulare</name>
    <dbReference type="NCBI Taxonomy" id="57161"/>
    <lineage>
        <taxon>Eukaryota</taxon>
        <taxon>Fungi</taxon>
        <taxon>Dikarya</taxon>
        <taxon>Ascomycota</taxon>
        <taxon>Pezizomycotina</taxon>
        <taxon>Sordariomycetes</taxon>
        <taxon>Hypocreomycetidae</taxon>
        <taxon>Hypocreales</taxon>
        <taxon>Nectriaceae</taxon>
        <taxon>Fusarium</taxon>
        <taxon>Fusarium decemcellulare species complex</taxon>
    </lineage>
</organism>
<evidence type="ECO:0000313" key="1">
    <source>
        <dbReference type="EMBL" id="KAJ3548535.1"/>
    </source>
</evidence>
<dbReference type="Proteomes" id="UP001148629">
    <property type="component" value="Unassembled WGS sequence"/>
</dbReference>
<dbReference type="EMBL" id="JANRMS010000045">
    <property type="protein sequence ID" value="KAJ3548535.1"/>
    <property type="molecule type" value="Genomic_DNA"/>
</dbReference>
<evidence type="ECO:0000313" key="2">
    <source>
        <dbReference type="Proteomes" id="UP001148629"/>
    </source>
</evidence>
<name>A0ACC1SXK2_9HYPO</name>